<gene>
    <name evidence="3" type="ORF">Ga0080559_TMP298</name>
</gene>
<dbReference type="Pfam" id="PF25837">
    <property type="entry name" value="Apionate_lact_N"/>
    <property type="match status" value="1"/>
</dbReference>
<evidence type="ECO:0000313" key="4">
    <source>
        <dbReference type="Proteomes" id="UP000186559"/>
    </source>
</evidence>
<dbReference type="KEGG" id="tpro:Ga0080559_TMP298"/>
<dbReference type="Proteomes" id="UP000186559">
    <property type="component" value="Plasmid pTPRO1"/>
</dbReference>
<protein>
    <submittedName>
        <fullName evidence="3">Uncharacterized protein</fullName>
    </submittedName>
</protein>
<keyword evidence="4" id="KW-1185">Reference proteome</keyword>
<dbReference type="EMBL" id="CP014797">
    <property type="protein sequence ID" value="APX25781.1"/>
    <property type="molecule type" value="Genomic_DNA"/>
</dbReference>
<feature type="domain" description="D-apionate lactonase N-terminal" evidence="1">
    <location>
        <begin position="6"/>
        <end position="229"/>
    </location>
</feature>
<geneLocation type="plasmid" evidence="4">
    <name>ptpro1</name>
</geneLocation>
<evidence type="ECO:0000259" key="2">
    <source>
        <dbReference type="Pfam" id="PF25838"/>
    </source>
</evidence>
<dbReference type="InterPro" id="IPR058787">
    <property type="entry name" value="ApnL_M"/>
</dbReference>
<keyword evidence="3" id="KW-0614">Plasmid</keyword>
<dbReference type="OrthoDB" id="931854at2"/>
<dbReference type="InterPro" id="IPR058788">
    <property type="entry name" value="ApnL_N"/>
</dbReference>
<name>A0A1U7DC90_9RHOB</name>
<sequence length="594" mass="63091">MTDPVALYGTAVPPAPATELRHGAVTLTLQEGALRHIRVGGTEIIRSVAFLARDRDWGTIAPELGTLERHEDGGTLRLVLPMGFDTGTARLDVTLQVQIAEGRLSVTAEGRAQGDFETNRAGFTVLHPIEGVAGCPARVTHSDGRTEDSRFPELIEPWQPFMDIAALEHAANGMRVRCAFTGDTFEMEDQRQWGDASYKTYNRPLALPWPHVLEDGAAVAQSCEITWEAAPDSVPARPAGAALTARVPQTALVLTAEEARRLARQPDDLDVVRPQRLLCHVDAAAAPAAPQIAAFAEAQAVLPGILFDLELIGRFDGSQTPREELDAHSAAVRDSGLVPASVFVCPSVDRQSTPPGSAWPDCPPLEEIHAAAARAFPDLPRGGGMASLFTELNRKRPPVGQLDFVSHGLCPIVHAADDGHVMETLETIPHVARSARAIIGEAEYRIGPATIAMRQNPYGSRTIPNPGGGRVCMTDDDPRHRGAFGAAYALGLAAALAPFDIAVWTPAALYGPRGLFGDDGPLPLAGVLRALSELAGETVREAGIAEGIATLATDGARLSANLTASDNGGLPPYGWHLARGTEIETPARRDYLSG</sequence>
<evidence type="ECO:0000259" key="1">
    <source>
        <dbReference type="Pfam" id="PF25837"/>
    </source>
</evidence>
<proteinExistence type="predicted"/>
<reference evidence="3 4" key="1">
    <citation type="submission" date="2016-03" db="EMBL/GenBank/DDBJ databases">
        <title>Deep-sea bacteria in the southern Pacific.</title>
        <authorList>
            <person name="Tang K."/>
        </authorList>
    </citation>
    <scope>NUCLEOTIDE SEQUENCE [LARGE SCALE GENOMIC DNA]</scope>
    <source>
        <strain evidence="3 4">JLT2016</strain>
        <plasmid evidence="4">Plasmid ptpro1</plasmid>
    </source>
</reference>
<evidence type="ECO:0000313" key="3">
    <source>
        <dbReference type="EMBL" id="APX25781.1"/>
    </source>
</evidence>
<dbReference type="AlphaFoldDB" id="A0A1U7DC90"/>
<dbReference type="Pfam" id="PF25838">
    <property type="entry name" value="Apionate_lact_M"/>
    <property type="match status" value="1"/>
</dbReference>
<feature type="domain" description="D-apionate lactonase TIM barrel" evidence="2">
    <location>
        <begin position="251"/>
        <end position="536"/>
    </location>
</feature>
<dbReference type="RefSeq" id="WP_076625521.1">
    <property type="nucleotide sequence ID" value="NZ_CP014797.1"/>
</dbReference>
<organism evidence="3 4">
    <name type="scientific">Salipiger profundus</name>
    <dbReference type="NCBI Taxonomy" id="1229727"/>
    <lineage>
        <taxon>Bacteria</taxon>
        <taxon>Pseudomonadati</taxon>
        <taxon>Pseudomonadota</taxon>
        <taxon>Alphaproteobacteria</taxon>
        <taxon>Rhodobacterales</taxon>
        <taxon>Roseobacteraceae</taxon>
        <taxon>Salipiger</taxon>
    </lineage>
</organism>
<accession>A0A1U7DC90</accession>